<evidence type="ECO:0000313" key="2">
    <source>
        <dbReference type="Proteomes" id="UP001328107"/>
    </source>
</evidence>
<sequence>DRRSYSMDGIRKIAHNTSMKYLRIDLSGASNFHHKVYNYLSNNSDASILDLRFQNAVMGNEIIIDSFFLSLSRKFECLKISRCESITAEALHQVYKGMIDGSVKLLKFHLENVYKRNSNSFLSLIGISFRRGKFFSDRDIEVFEDGHSNFTPDIFRIFVGSIEIVMDNYVYNGVFG</sequence>
<feature type="non-terminal residue" evidence="1">
    <location>
        <position position="1"/>
    </location>
</feature>
<accession>A0AAN5C7F4</accession>
<organism evidence="1 2">
    <name type="scientific">Pristionchus mayeri</name>
    <dbReference type="NCBI Taxonomy" id="1317129"/>
    <lineage>
        <taxon>Eukaryota</taxon>
        <taxon>Metazoa</taxon>
        <taxon>Ecdysozoa</taxon>
        <taxon>Nematoda</taxon>
        <taxon>Chromadorea</taxon>
        <taxon>Rhabditida</taxon>
        <taxon>Rhabditina</taxon>
        <taxon>Diplogasteromorpha</taxon>
        <taxon>Diplogasteroidea</taxon>
        <taxon>Neodiplogasteridae</taxon>
        <taxon>Pristionchus</taxon>
    </lineage>
</organism>
<keyword evidence="2" id="KW-1185">Reference proteome</keyword>
<dbReference type="EMBL" id="BTRK01000001">
    <property type="protein sequence ID" value="GMR31266.1"/>
    <property type="molecule type" value="Genomic_DNA"/>
</dbReference>
<proteinExistence type="predicted"/>
<evidence type="ECO:0000313" key="1">
    <source>
        <dbReference type="EMBL" id="GMR31266.1"/>
    </source>
</evidence>
<reference evidence="2" key="1">
    <citation type="submission" date="2022-10" db="EMBL/GenBank/DDBJ databases">
        <title>Genome assembly of Pristionchus species.</title>
        <authorList>
            <person name="Yoshida K."/>
            <person name="Sommer R.J."/>
        </authorList>
    </citation>
    <scope>NUCLEOTIDE SEQUENCE [LARGE SCALE GENOMIC DNA]</scope>
    <source>
        <strain evidence="2">RS5460</strain>
    </source>
</reference>
<name>A0AAN5C7F4_9BILA</name>
<comment type="caution">
    <text evidence="1">The sequence shown here is derived from an EMBL/GenBank/DDBJ whole genome shotgun (WGS) entry which is preliminary data.</text>
</comment>
<dbReference type="AlphaFoldDB" id="A0AAN5C7F4"/>
<dbReference type="Proteomes" id="UP001328107">
    <property type="component" value="Unassembled WGS sequence"/>
</dbReference>
<feature type="non-terminal residue" evidence="1">
    <location>
        <position position="176"/>
    </location>
</feature>
<gene>
    <name evidence="1" type="ORF">PMAYCL1PPCAC_01461</name>
</gene>
<protein>
    <submittedName>
        <fullName evidence="1">Uncharacterized protein</fullName>
    </submittedName>
</protein>